<feature type="transmembrane region" description="Helical" evidence="7">
    <location>
        <begin position="124"/>
        <end position="150"/>
    </location>
</feature>
<evidence type="ECO:0000313" key="10">
    <source>
        <dbReference type="Proteomes" id="UP000248706"/>
    </source>
</evidence>
<dbReference type="RefSeq" id="WP_112432467.1">
    <property type="nucleotide sequence ID" value="NZ_MCIF01000002.1"/>
</dbReference>
<evidence type="ECO:0000313" key="9">
    <source>
        <dbReference type="EMBL" id="RAQ97775.1"/>
    </source>
</evidence>
<name>A0A328VUK1_9CHLR</name>
<reference evidence="9 10" key="1">
    <citation type="submission" date="2016-08" db="EMBL/GenBank/DDBJ databases">
        <title>Analysis of Carbohydrate Active Enzymes in Thermogemmatispora T81 Reveals Carbohydrate Degradation Ability.</title>
        <authorList>
            <person name="Tomazini A."/>
            <person name="Lal S."/>
            <person name="Stott M."/>
            <person name="Henrissat B."/>
            <person name="Polikarpov I."/>
            <person name="Sparling R."/>
            <person name="Levin D.B."/>
        </authorList>
    </citation>
    <scope>NUCLEOTIDE SEQUENCE [LARGE SCALE GENOMIC DNA]</scope>
    <source>
        <strain evidence="9 10">T81</strain>
    </source>
</reference>
<evidence type="ECO:0000256" key="3">
    <source>
        <dbReference type="ARBA" id="ARBA00022692"/>
    </source>
</evidence>
<feature type="transmembrane region" description="Helical" evidence="7">
    <location>
        <begin position="195"/>
        <end position="213"/>
    </location>
</feature>
<comment type="caution">
    <text evidence="9">The sequence shown here is derived from an EMBL/GenBank/DDBJ whole genome shotgun (WGS) entry which is preliminary data.</text>
</comment>
<feature type="region of interest" description="Disordered" evidence="6">
    <location>
        <begin position="1"/>
        <end position="66"/>
    </location>
</feature>
<feature type="region of interest" description="Disordered" evidence="6">
    <location>
        <begin position="269"/>
        <end position="306"/>
    </location>
</feature>
<evidence type="ECO:0000256" key="5">
    <source>
        <dbReference type="ARBA" id="ARBA00023136"/>
    </source>
</evidence>
<dbReference type="GO" id="GO:0005886">
    <property type="term" value="C:plasma membrane"/>
    <property type="evidence" value="ECO:0007669"/>
    <property type="project" value="TreeGrafter"/>
</dbReference>
<dbReference type="AlphaFoldDB" id="A0A328VUK1"/>
<evidence type="ECO:0000259" key="8">
    <source>
        <dbReference type="Pfam" id="PF04138"/>
    </source>
</evidence>
<dbReference type="OrthoDB" id="165348at2"/>
<protein>
    <recommendedName>
        <fullName evidence="8">GtrA/DPMS transmembrane domain-containing protein</fullName>
    </recommendedName>
</protein>
<dbReference type="Pfam" id="PF04138">
    <property type="entry name" value="GtrA_DPMS_TM"/>
    <property type="match status" value="1"/>
</dbReference>
<dbReference type="EMBL" id="MCIF01000002">
    <property type="protein sequence ID" value="RAQ97775.1"/>
    <property type="molecule type" value="Genomic_DNA"/>
</dbReference>
<feature type="transmembrane region" description="Helical" evidence="7">
    <location>
        <begin position="156"/>
        <end position="175"/>
    </location>
</feature>
<accession>A0A328VUK1</accession>
<keyword evidence="10" id="KW-1185">Reference proteome</keyword>
<dbReference type="PANTHER" id="PTHR38459:SF1">
    <property type="entry name" value="PROPHAGE BACTOPRENOL-LINKED GLUCOSE TRANSLOCASE HOMOLOG"/>
    <property type="match status" value="1"/>
</dbReference>
<dbReference type="InterPro" id="IPR051401">
    <property type="entry name" value="GtrA_CellWall_Glycosyl"/>
</dbReference>
<feature type="transmembrane region" description="Helical" evidence="7">
    <location>
        <begin position="233"/>
        <end position="253"/>
    </location>
</feature>
<keyword evidence="3 7" id="KW-0812">Transmembrane</keyword>
<dbReference type="GO" id="GO:0000271">
    <property type="term" value="P:polysaccharide biosynthetic process"/>
    <property type="evidence" value="ECO:0007669"/>
    <property type="project" value="InterPro"/>
</dbReference>
<comment type="subcellular location">
    <subcellularLocation>
        <location evidence="1">Membrane</location>
        <topology evidence="1">Multi-pass membrane protein</topology>
    </subcellularLocation>
</comment>
<evidence type="ECO:0000256" key="1">
    <source>
        <dbReference type="ARBA" id="ARBA00004141"/>
    </source>
</evidence>
<evidence type="ECO:0000256" key="6">
    <source>
        <dbReference type="SAM" id="MobiDB-lite"/>
    </source>
</evidence>
<proteinExistence type="inferred from homology"/>
<dbReference type="InterPro" id="IPR007267">
    <property type="entry name" value="GtrA_DPMS_TM"/>
</dbReference>
<feature type="domain" description="GtrA/DPMS transmembrane" evidence="8">
    <location>
        <begin position="126"/>
        <end position="252"/>
    </location>
</feature>
<sequence length="306" mass="33550">MILLERPAGEPTSGPAQQSINPARSRESARLIPEPRVTIASRPRAGQCQPQAEQSRRSRTIQSLRPTRLYRLTQPQPGLGRAISLALLPADQDEELIVNQEQANQSQTRASGDRRRSNWNVGQLLRFAITGGLNTLVDILVLNLLVWLLAVRSTPLLLACNIVAYCVGAINSFILNKYWTFGKREPVTSGELLRFALITISGSLWSSGILWLAGLGLEHILVNPTLWTNAAKIIAIGGTALISYLGLRLWVFVQRRPGQSVTGMHLSVGQRRCSQRGPSPAEGHGPTPLTPHAYQTLSKRKGPETL</sequence>
<comment type="similarity">
    <text evidence="2">Belongs to the GtrA family.</text>
</comment>
<evidence type="ECO:0000256" key="2">
    <source>
        <dbReference type="ARBA" id="ARBA00009399"/>
    </source>
</evidence>
<dbReference type="Proteomes" id="UP000248706">
    <property type="component" value="Unassembled WGS sequence"/>
</dbReference>
<organism evidence="9 10">
    <name type="scientific">Thermogemmatispora tikiterensis</name>
    <dbReference type="NCBI Taxonomy" id="1825093"/>
    <lineage>
        <taxon>Bacteria</taxon>
        <taxon>Bacillati</taxon>
        <taxon>Chloroflexota</taxon>
        <taxon>Ktedonobacteria</taxon>
        <taxon>Thermogemmatisporales</taxon>
        <taxon>Thermogemmatisporaceae</taxon>
        <taxon>Thermogemmatispora</taxon>
    </lineage>
</organism>
<evidence type="ECO:0000256" key="4">
    <source>
        <dbReference type="ARBA" id="ARBA00022989"/>
    </source>
</evidence>
<dbReference type="PANTHER" id="PTHR38459">
    <property type="entry name" value="PROPHAGE BACTOPRENOL-LINKED GLUCOSE TRANSLOCASE HOMOLOG"/>
    <property type="match status" value="1"/>
</dbReference>
<keyword evidence="4 7" id="KW-1133">Transmembrane helix</keyword>
<keyword evidence="5 7" id="KW-0472">Membrane</keyword>
<gene>
    <name evidence="9" type="ORF">A4R35_19705</name>
</gene>
<evidence type="ECO:0000256" key="7">
    <source>
        <dbReference type="SAM" id="Phobius"/>
    </source>
</evidence>